<dbReference type="OrthoDB" id="3033638at2759"/>
<evidence type="ECO:0000313" key="3">
    <source>
        <dbReference type="Proteomes" id="UP000521943"/>
    </source>
</evidence>
<feature type="compositionally biased region" description="Polar residues" evidence="1">
    <location>
        <begin position="545"/>
        <end position="554"/>
    </location>
</feature>
<keyword evidence="3" id="KW-1185">Reference proteome</keyword>
<feature type="compositionally biased region" description="Low complexity" evidence="1">
    <location>
        <begin position="386"/>
        <end position="401"/>
    </location>
</feature>
<dbReference type="EMBL" id="JACGCI010000020">
    <property type="protein sequence ID" value="KAF6757869.1"/>
    <property type="molecule type" value="Genomic_DNA"/>
</dbReference>
<feature type="compositionally biased region" description="Low complexity" evidence="1">
    <location>
        <begin position="455"/>
        <end position="467"/>
    </location>
</feature>
<feature type="compositionally biased region" description="Acidic residues" evidence="1">
    <location>
        <begin position="368"/>
        <end position="377"/>
    </location>
</feature>
<feature type="region of interest" description="Disordered" evidence="1">
    <location>
        <begin position="359"/>
        <end position="490"/>
    </location>
</feature>
<name>A0A8H6I397_9AGAR</name>
<feature type="region of interest" description="Disordered" evidence="1">
    <location>
        <begin position="502"/>
        <end position="565"/>
    </location>
</feature>
<comment type="caution">
    <text evidence="2">The sequence shown here is derived from an EMBL/GenBank/DDBJ whole genome shotgun (WGS) entry which is preliminary data.</text>
</comment>
<feature type="region of interest" description="Disordered" evidence="1">
    <location>
        <begin position="1"/>
        <end position="43"/>
    </location>
</feature>
<feature type="compositionally biased region" description="Low complexity" evidence="1">
    <location>
        <begin position="415"/>
        <end position="445"/>
    </location>
</feature>
<sequence>MVTLSQSARLRRAPSERKPARKVVRRKPAIRNKKTKAERDATKARNAEVRQKINDALEAERKAIWARAEELHTELGQHTVKWWHDAIIQAAGKKNKRVSSMTRWRGWVSKRVREMNDKNREALQPSVKPAQVSKELAIEWNAFTTEEKAAQVDDYIAAFEAERDEATSKVQNVPIASFNDFRANFENMRVNGMSLFGRTGVELLCIAVRTELDQFNRPAFFATTERTEKFFLNVFKTNLHDLAERYEAYMISGVNGVRLNYVESLIALRSETAKLIHTKLNEAAGQIVPKMIYSSFASRITARYHIVVKGWPLKTFQSPSDTKSRVDVEILRKAWAEGTAYFERLSDEEYAKFCEAFSKSGDQSPGVELDEEEEDNSTDAVPTSEATSAPPLTVPAVAPTLDSGTAAGPLPSPPTTNSLPTPTPTSPIAAPPASATSPATIALPAVPAPSPSPATVPTAAPAATSSTHHQLPEGGAAPPPSKRRKTAQAPAVVDPFIVTVAGVNGPLQAGTSGDAPKRRRSDFGVKRGPRRPKSDKENGPPTASPMASTTSHTFISFAPPHVQAP</sequence>
<feature type="compositionally biased region" description="Basic residues" evidence="1">
    <location>
        <begin position="19"/>
        <end position="34"/>
    </location>
</feature>
<accession>A0A8H6I397</accession>
<reference evidence="2 3" key="1">
    <citation type="submission" date="2020-07" db="EMBL/GenBank/DDBJ databases">
        <title>Comparative genomics of pyrophilous fungi reveals a link between fire events and developmental genes.</title>
        <authorList>
            <consortium name="DOE Joint Genome Institute"/>
            <person name="Steindorff A.S."/>
            <person name="Carver A."/>
            <person name="Calhoun S."/>
            <person name="Stillman K."/>
            <person name="Liu H."/>
            <person name="Lipzen A."/>
            <person name="Pangilinan J."/>
            <person name="Labutti K."/>
            <person name="Bruns T.D."/>
            <person name="Grigoriev I.V."/>
        </authorList>
    </citation>
    <scope>NUCLEOTIDE SEQUENCE [LARGE SCALE GENOMIC DNA]</scope>
    <source>
        <strain evidence="2 3">CBS 144469</strain>
    </source>
</reference>
<evidence type="ECO:0000313" key="2">
    <source>
        <dbReference type="EMBL" id="KAF6757869.1"/>
    </source>
</evidence>
<protein>
    <submittedName>
        <fullName evidence="2">Uncharacterized protein</fullName>
    </submittedName>
</protein>
<dbReference type="Proteomes" id="UP000521943">
    <property type="component" value="Unassembled WGS sequence"/>
</dbReference>
<organism evidence="2 3">
    <name type="scientific">Ephemerocybe angulata</name>
    <dbReference type="NCBI Taxonomy" id="980116"/>
    <lineage>
        <taxon>Eukaryota</taxon>
        <taxon>Fungi</taxon>
        <taxon>Dikarya</taxon>
        <taxon>Basidiomycota</taxon>
        <taxon>Agaricomycotina</taxon>
        <taxon>Agaricomycetes</taxon>
        <taxon>Agaricomycetidae</taxon>
        <taxon>Agaricales</taxon>
        <taxon>Agaricineae</taxon>
        <taxon>Psathyrellaceae</taxon>
        <taxon>Ephemerocybe</taxon>
    </lineage>
</organism>
<proteinExistence type="predicted"/>
<evidence type="ECO:0000256" key="1">
    <source>
        <dbReference type="SAM" id="MobiDB-lite"/>
    </source>
</evidence>
<gene>
    <name evidence="2" type="ORF">DFP72DRAFT_1065129</name>
</gene>
<dbReference type="AlphaFoldDB" id="A0A8H6I397"/>